<dbReference type="PANTHER" id="PTHR21197:SF0">
    <property type="entry name" value="UDP-GALACTOPYRANOSE MUTASE"/>
    <property type="match status" value="1"/>
</dbReference>
<reference evidence="2 3" key="1">
    <citation type="submission" date="2017-08" db="EMBL/GenBank/DDBJ databases">
        <title>Infants hospitalized years apart are colonized by the same room-sourced microbial strains.</title>
        <authorList>
            <person name="Brooks B."/>
            <person name="Olm M.R."/>
            <person name="Firek B.A."/>
            <person name="Baker R."/>
            <person name="Thomas B.C."/>
            <person name="Morowitz M.J."/>
            <person name="Banfield J.F."/>
        </authorList>
    </citation>
    <scope>NUCLEOTIDE SEQUENCE [LARGE SCALE GENOMIC DNA]</scope>
    <source>
        <strain evidence="2">S2_003_000_R2_14</strain>
    </source>
</reference>
<protein>
    <submittedName>
        <fullName evidence="2">FAD-dependent oxidoreductase</fullName>
    </submittedName>
</protein>
<dbReference type="InterPro" id="IPR002937">
    <property type="entry name" value="Amino_oxidase"/>
</dbReference>
<dbReference type="Proteomes" id="UP000249061">
    <property type="component" value="Unassembled WGS sequence"/>
</dbReference>
<name>A0A2W5SU11_9BACT</name>
<evidence type="ECO:0000313" key="2">
    <source>
        <dbReference type="EMBL" id="PZR06350.1"/>
    </source>
</evidence>
<evidence type="ECO:0000313" key="3">
    <source>
        <dbReference type="Proteomes" id="UP000249061"/>
    </source>
</evidence>
<proteinExistence type="predicted"/>
<dbReference type="Pfam" id="PF01593">
    <property type="entry name" value="Amino_oxidase"/>
    <property type="match status" value="1"/>
</dbReference>
<dbReference type="GO" id="GO:0050660">
    <property type="term" value="F:flavin adenine dinucleotide binding"/>
    <property type="evidence" value="ECO:0007669"/>
    <property type="project" value="TreeGrafter"/>
</dbReference>
<dbReference type="AlphaFoldDB" id="A0A2W5SU11"/>
<evidence type="ECO:0000259" key="1">
    <source>
        <dbReference type="Pfam" id="PF01593"/>
    </source>
</evidence>
<comment type="caution">
    <text evidence="2">The sequence shown here is derived from an EMBL/GenBank/DDBJ whole genome shotgun (WGS) entry which is preliminary data.</text>
</comment>
<organism evidence="2 3">
    <name type="scientific">Archangium gephyra</name>
    <dbReference type="NCBI Taxonomy" id="48"/>
    <lineage>
        <taxon>Bacteria</taxon>
        <taxon>Pseudomonadati</taxon>
        <taxon>Myxococcota</taxon>
        <taxon>Myxococcia</taxon>
        <taxon>Myxococcales</taxon>
        <taxon>Cystobacterineae</taxon>
        <taxon>Archangiaceae</taxon>
        <taxon>Archangium</taxon>
    </lineage>
</organism>
<gene>
    <name evidence="2" type="ORF">DI536_30205</name>
</gene>
<dbReference type="GO" id="GO:0008767">
    <property type="term" value="F:UDP-galactopyranose mutase activity"/>
    <property type="evidence" value="ECO:0007669"/>
    <property type="project" value="TreeGrafter"/>
</dbReference>
<sequence>MKDVGILGGGISGLFMGRFLGEGSEVLERDSTPGGLSRTFGGNGFKSDIGGHILFSKDKEALAHSLHVLGKNVRTARRANRILYNGVHVKYPFENGIDQLAPEERVEILCDFIENPHKEKPTQFKEWMFHVFGDALTNKYMLPYNEKIWKTPSEDMSLEWVERVPRPPLRDLVKTAIGISTEGYTHQLYFQYPEKGGFEAFPRAIADGVGQRLFTNCDVQKLKQVDGGWAVITRDGSERRYKQLVSTLPINTLFDALGDVPAEVQAAADALRFNSLRVVLVGIKGETLPEYTALYVPSPEVLAHRLCFNHVFSPDLVPAGHQSISCEITVRPGSDLDQWSDDQLITRKVDDLVKVGLLKKEQVVHTQVHREKYAYVVYDRGYAQRVKVVRDYIEGRGLHIAGRFAEYQYVNTDACVRRALELSKQLRGSIAPESRLPEGALS</sequence>
<dbReference type="Gene3D" id="3.50.50.60">
    <property type="entry name" value="FAD/NAD(P)-binding domain"/>
    <property type="match status" value="1"/>
</dbReference>
<dbReference type="InterPro" id="IPR036188">
    <property type="entry name" value="FAD/NAD-bd_sf"/>
</dbReference>
<dbReference type="SUPFAM" id="SSF51905">
    <property type="entry name" value="FAD/NAD(P)-binding domain"/>
    <property type="match status" value="1"/>
</dbReference>
<accession>A0A2W5SU11</accession>
<dbReference type="GO" id="GO:0016491">
    <property type="term" value="F:oxidoreductase activity"/>
    <property type="evidence" value="ECO:0007669"/>
    <property type="project" value="InterPro"/>
</dbReference>
<dbReference type="EMBL" id="QFQP01000038">
    <property type="protein sequence ID" value="PZR06350.1"/>
    <property type="molecule type" value="Genomic_DNA"/>
</dbReference>
<dbReference type="PANTHER" id="PTHR21197">
    <property type="entry name" value="UDP-GALACTOPYRANOSE MUTASE"/>
    <property type="match status" value="1"/>
</dbReference>
<feature type="domain" description="Amine oxidase" evidence="1">
    <location>
        <begin position="26"/>
        <end position="417"/>
    </location>
</feature>
<dbReference type="GO" id="GO:0005829">
    <property type="term" value="C:cytosol"/>
    <property type="evidence" value="ECO:0007669"/>
    <property type="project" value="TreeGrafter"/>
</dbReference>